<accession>A0ABQ3XS38</accession>
<keyword evidence="1" id="KW-0812">Transmembrane</keyword>
<proteinExistence type="predicted"/>
<gene>
    <name evidence="4" type="ORF">Aco03nite_096190</name>
</gene>
<dbReference type="SUPFAM" id="SSF55073">
    <property type="entry name" value="Nucleotide cyclase"/>
    <property type="match status" value="1"/>
</dbReference>
<feature type="transmembrane region" description="Helical" evidence="1">
    <location>
        <begin position="127"/>
        <end position="150"/>
    </location>
</feature>
<dbReference type="Gene3D" id="3.30.70.270">
    <property type="match status" value="1"/>
</dbReference>
<feature type="transmembrane region" description="Helical" evidence="1">
    <location>
        <begin position="156"/>
        <end position="177"/>
    </location>
</feature>
<feature type="domain" description="GGDEF" evidence="3">
    <location>
        <begin position="355"/>
        <end position="488"/>
    </location>
</feature>
<sequence length="494" mass="51884">MTLRLRVAVFAALAAAGLLQAVAAVVPPDARVLLVFGATAVVSAWGAWACLVRARSATGRVARAWRAGAVSGVMIAVAQAAAGPFMLLGINNGVTLLPVIASIVASTLQLGLLARPSRQPLARLTRLLDSVAVAAALSVLSWLWVVVPILPIAPELAPVVFGIAVMPYLLAAAWALVLVANTPGQRNGYAVHLLGCAAALRAAGAGLALHNQYAQQPVDHAGAAAIVTLPALLVVLATTQDVPEPEHTVRRAVSLFWTSVPYLPVLLSMIAIAGSLIANDRVSVLLLWTLLGVVAIAVGRQFISLVVIRLLVTELNAQRDNLQYLAHHDTLTGLTNRASFQERATALLAAARPDAMTAVMLLDLDGFKTVNDRYGHAAGDHVLISVGQRLTDTVRPSDAASRLGGDEFVILLSGITDTDDTATIATRVLEQLSEPITYHDTTLRIGASIGIAVVTSPTDSLDTVLHYADNALYAAKNAGKNTYREHYLLPEAVP</sequence>
<comment type="caution">
    <text evidence="4">The sequence shown here is derived from an EMBL/GenBank/DDBJ whole genome shotgun (WGS) entry which is preliminary data.</text>
</comment>
<keyword evidence="1" id="KW-0472">Membrane</keyword>
<feature type="transmembrane region" description="Helical" evidence="1">
    <location>
        <begin position="96"/>
        <end position="115"/>
    </location>
</feature>
<feature type="transmembrane region" description="Helical" evidence="1">
    <location>
        <begin position="33"/>
        <end position="52"/>
    </location>
</feature>
<dbReference type="NCBIfam" id="TIGR00254">
    <property type="entry name" value="GGDEF"/>
    <property type="match status" value="1"/>
</dbReference>
<dbReference type="CDD" id="cd01949">
    <property type="entry name" value="GGDEF"/>
    <property type="match status" value="1"/>
</dbReference>
<dbReference type="Pfam" id="PF00990">
    <property type="entry name" value="GGDEF"/>
    <property type="match status" value="1"/>
</dbReference>
<evidence type="ECO:0000259" key="3">
    <source>
        <dbReference type="PROSITE" id="PS50887"/>
    </source>
</evidence>
<dbReference type="InterPro" id="IPR000160">
    <property type="entry name" value="GGDEF_dom"/>
</dbReference>
<feature type="transmembrane region" description="Helical" evidence="1">
    <location>
        <begin position="260"/>
        <end position="279"/>
    </location>
</feature>
<evidence type="ECO:0000313" key="4">
    <source>
        <dbReference type="EMBL" id="GID61215.1"/>
    </source>
</evidence>
<feature type="transmembrane region" description="Helical" evidence="1">
    <location>
        <begin position="189"/>
        <end position="209"/>
    </location>
</feature>
<dbReference type="InterPro" id="IPR029787">
    <property type="entry name" value="Nucleotide_cyclase"/>
</dbReference>
<name>A0ABQ3XS38_9ACTN</name>
<dbReference type="PROSITE" id="PS50887">
    <property type="entry name" value="GGDEF"/>
    <property type="match status" value="1"/>
</dbReference>
<evidence type="ECO:0000256" key="2">
    <source>
        <dbReference type="SAM" id="SignalP"/>
    </source>
</evidence>
<dbReference type="Proteomes" id="UP000612282">
    <property type="component" value="Unassembled WGS sequence"/>
</dbReference>
<evidence type="ECO:0000256" key="1">
    <source>
        <dbReference type="SAM" id="Phobius"/>
    </source>
</evidence>
<dbReference type="PANTHER" id="PTHR46663:SF2">
    <property type="entry name" value="GGDEF DOMAIN-CONTAINING PROTEIN"/>
    <property type="match status" value="1"/>
</dbReference>
<keyword evidence="5" id="KW-1185">Reference proteome</keyword>
<dbReference type="EMBL" id="BOMG01000121">
    <property type="protein sequence ID" value="GID61215.1"/>
    <property type="molecule type" value="Genomic_DNA"/>
</dbReference>
<feature type="signal peptide" evidence="2">
    <location>
        <begin position="1"/>
        <end position="23"/>
    </location>
</feature>
<keyword evidence="1" id="KW-1133">Transmembrane helix</keyword>
<dbReference type="InterPro" id="IPR043128">
    <property type="entry name" value="Rev_trsase/Diguanyl_cyclase"/>
</dbReference>
<dbReference type="SMART" id="SM00267">
    <property type="entry name" value="GGDEF"/>
    <property type="match status" value="1"/>
</dbReference>
<feature type="transmembrane region" description="Helical" evidence="1">
    <location>
        <begin position="285"/>
        <end position="312"/>
    </location>
</feature>
<dbReference type="PANTHER" id="PTHR46663">
    <property type="entry name" value="DIGUANYLATE CYCLASE DGCT-RELATED"/>
    <property type="match status" value="1"/>
</dbReference>
<dbReference type="RefSeq" id="WP_203808962.1">
    <property type="nucleotide sequence ID" value="NZ_BAAAQE010000114.1"/>
</dbReference>
<protein>
    <recommendedName>
        <fullName evidence="3">GGDEF domain-containing protein</fullName>
    </recommendedName>
</protein>
<reference evidence="4 5" key="1">
    <citation type="submission" date="2021-01" db="EMBL/GenBank/DDBJ databases">
        <title>Whole genome shotgun sequence of Actinoplanes couchii NBRC 106145.</title>
        <authorList>
            <person name="Komaki H."/>
            <person name="Tamura T."/>
        </authorList>
    </citation>
    <scope>NUCLEOTIDE SEQUENCE [LARGE SCALE GENOMIC DNA]</scope>
    <source>
        <strain evidence="4 5">NBRC 106145</strain>
    </source>
</reference>
<feature type="chain" id="PRO_5046144364" description="GGDEF domain-containing protein" evidence="2">
    <location>
        <begin position="24"/>
        <end position="494"/>
    </location>
</feature>
<keyword evidence="2" id="KW-0732">Signal</keyword>
<feature type="transmembrane region" description="Helical" evidence="1">
    <location>
        <begin position="221"/>
        <end position="239"/>
    </location>
</feature>
<evidence type="ECO:0000313" key="5">
    <source>
        <dbReference type="Proteomes" id="UP000612282"/>
    </source>
</evidence>
<feature type="transmembrane region" description="Helical" evidence="1">
    <location>
        <begin position="64"/>
        <end position="90"/>
    </location>
</feature>
<dbReference type="InterPro" id="IPR052163">
    <property type="entry name" value="DGC-Regulatory_Protein"/>
</dbReference>
<organism evidence="4 5">
    <name type="scientific">Actinoplanes couchii</name>
    <dbReference type="NCBI Taxonomy" id="403638"/>
    <lineage>
        <taxon>Bacteria</taxon>
        <taxon>Bacillati</taxon>
        <taxon>Actinomycetota</taxon>
        <taxon>Actinomycetes</taxon>
        <taxon>Micromonosporales</taxon>
        <taxon>Micromonosporaceae</taxon>
        <taxon>Actinoplanes</taxon>
    </lineage>
</organism>